<evidence type="ECO:0000313" key="2">
    <source>
        <dbReference type="EMBL" id="CAH2295892.1"/>
    </source>
</evidence>
<sequence>MGDYLSIPQPLAGTRGSDNMAPASPGTSSRTVSTHGSPDRDSPRDALTQMSADLAAIAANMLTRGDKTELIAELRTAIWEEITAVRQDLTVLEQRVNALEVH</sequence>
<evidence type="ECO:0000256" key="1">
    <source>
        <dbReference type="SAM" id="MobiDB-lite"/>
    </source>
</evidence>
<proteinExistence type="predicted"/>
<dbReference type="Proteomes" id="UP001295444">
    <property type="component" value="Chromosome 05"/>
</dbReference>
<name>A0AAD1W6I1_PELCU</name>
<feature type="region of interest" description="Disordered" evidence="1">
    <location>
        <begin position="1"/>
        <end position="45"/>
    </location>
</feature>
<gene>
    <name evidence="2" type="ORF">PECUL_23A027379</name>
</gene>
<dbReference type="EMBL" id="OW240916">
    <property type="protein sequence ID" value="CAH2295892.1"/>
    <property type="molecule type" value="Genomic_DNA"/>
</dbReference>
<feature type="compositionally biased region" description="Polar residues" evidence="1">
    <location>
        <begin position="25"/>
        <end position="36"/>
    </location>
</feature>
<accession>A0AAD1W6I1</accession>
<organism evidence="2 3">
    <name type="scientific">Pelobates cultripes</name>
    <name type="common">Western spadefoot toad</name>
    <dbReference type="NCBI Taxonomy" id="61616"/>
    <lineage>
        <taxon>Eukaryota</taxon>
        <taxon>Metazoa</taxon>
        <taxon>Chordata</taxon>
        <taxon>Craniata</taxon>
        <taxon>Vertebrata</taxon>
        <taxon>Euteleostomi</taxon>
        <taxon>Amphibia</taxon>
        <taxon>Batrachia</taxon>
        <taxon>Anura</taxon>
        <taxon>Pelobatoidea</taxon>
        <taxon>Pelobatidae</taxon>
        <taxon>Pelobates</taxon>
    </lineage>
</organism>
<keyword evidence="3" id="KW-1185">Reference proteome</keyword>
<reference evidence="2" key="1">
    <citation type="submission" date="2022-03" db="EMBL/GenBank/DDBJ databases">
        <authorList>
            <person name="Alioto T."/>
            <person name="Alioto T."/>
            <person name="Gomez Garrido J."/>
        </authorList>
    </citation>
    <scope>NUCLEOTIDE SEQUENCE</scope>
</reference>
<protein>
    <submittedName>
        <fullName evidence="2">Uncharacterized protein</fullName>
    </submittedName>
</protein>
<evidence type="ECO:0000313" key="3">
    <source>
        <dbReference type="Proteomes" id="UP001295444"/>
    </source>
</evidence>
<dbReference type="AlphaFoldDB" id="A0AAD1W6I1"/>